<dbReference type="EMBL" id="CP058214">
    <property type="protein sequence ID" value="QPC41909.1"/>
    <property type="molecule type" value="Genomic_DNA"/>
</dbReference>
<feature type="compositionally biased region" description="Basic and acidic residues" evidence="5">
    <location>
        <begin position="671"/>
        <end position="692"/>
    </location>
</feature>
<feature type="domain" description="4Fe-4S ferredoxin-type" evidence="6">
    <location>
        <begin position="515"/>
        <end position="544"/>
    </location>
</feature>
<dbReference type="KEGG" id="kmn:HW532_03750"/>
<dbReference type="Pfam" id="PF12838">
    <property type="entry name" value="Fer4_7"/>
    <property type="match status" value="1"/>
</dbReference>
<dbReference type="GO" id="GO:0051539">
    <property type="term" value="F:4 iron, 4 sulfur cluster binding"/>
    <property type="evidence" value="ECO:0007669"/>
    <property type="project" value="UniProtKB-KW"/>
</dbReference>
<dbReference type="PANTHER" id="PTHR43687:SF4">
    <property type="entry name" value="BLR5484 PROTEIN"/>
    <property type="match status" value="1"/>
</dbReference>
<dbReference type="PROSITE" id="PS51379">
    <property type="entry name" value="4FE4S_FER_2"/>
    <property type="match status" value="3"/>
</dbReference>
<proteinExistence type="predicted"/>
<feature type="domain" description="4Fe-4S ferredoxin-type" evidence="6">
    <location>
        <begin position="304"/>
        <end position="333"/>
    </location>
</feature>
<organism evidence="7 8">
    <name type="scientific">Kaustia mangrovi</name>
    <dbReference type="NCBI Taxonomy" id="2593653"/>
    <lineage>
        <taxon>Bacteria</taxon>
        <taxon>Pseudomonadati</taxon>
        <taxon>Pseudomonadota</taxon>
        <taxon>Alphaproteobacteria</taxon>
        <taxon>Hyphomicrobiales</taxon>
        <taxon>Parvibaculaceae</taxon>
        <taxon>Kaustia</taxon>
    </lineage>
</organism>
<evidence type="ECO:0000313" key="8">
    <source>
        <dbReference type="Proteomes" id="UP000593594"/>
    </source>
</evidence>
<sequence>MKLKGRQVLLCNCERTMALDPAKLARALGSDEPPTIHSHLCRSEAARYSAALEDGEPLLVACTQEAPLFRELAAEAGHEGELHFANIRERAGWTGDKADLSAKIAALLGEAALEIEPAGTTTLSSDGICLVYGRGQEALDAATKLQGRLNVSLLLADDDGIVPPHRAEVAIHKGRIVAAEGHFGAFSVTVKDYAPVIPSSRAGLDFAMARQEAHAECSLILDLTGGTPLFPSAERRDGYLRADPRDPAAIATALFDICDLVGEFEKPLYVHYDADLCAHSRNGQTGCTRCLDNCPASAISPNGDEVAIDPALCGGCGVCASVCPTGAASYRLPRREDLLKRIRTLVDTYLGAGGTDPVLLVHDGRHGEEMLSALARFGRGLPAHVLPLAVNETTQIGHEAMAVALAAGARAVLLLADPRHPEELEGLRAEARLVNALMAGMGHGGHDRAEIVAETDPDAVEAVVWRPRDGTGPAPHAFVPSGLKREAARMALTALNEGAPEPATLLALPDGAPYGRISVDTDGCTMCLACVSACPTGALKDNPDRPELRFVEQACVQCGLCRRTCPEQVIALEPRYNFTPGVMEPVLLNEEEPFTCIRCGKPFGTKSAVERIAATLAGKHSMFRSEEAARLIRMCDDCRIEAQAEGGRDPFAMGERPRVRTTQDYLDEAEAEKAEKTKTAGRRSADDFLIDK</sequence>
<feature type="region of interest" description="Disordered" evidence="5">
    <location>
        <begin position="669"/>
        <end position="692"/>
    </location>
</feature>
<evidence type="ECO:0000256" key="3">
    <source>
        <dbReference type="ARBA" id="ARBA00023004"/>
    </source>
</evidence>
<reference evidence="7 8" key="1">
    <citation type="submission" date="2020-06" db="EMBL/GenBank/DDBJ databases">
        <title>Genome sequence of 2 isolates from Red Sea Mangroves.</title>
        <authorList>
            <person name="Sefrji F."/>
            <person name="Michoud G."/>
            <person name="Merlino G."/>
            <person name="Daffonchio D."/>
        </authorList>
    </citation>
    <scope>NUCLEOTIDE SEQUENCE [LARGE SCALE GENOMIC DNA]</scope>
    <source>
        <strain evidence="7 8">R1DC25</strain>
    </source>
</reference>
<dbReference type="InterPro" id="IPR017896">
    <property type="entry name" value="4Fe4S_Fe-S-bd"/>
</dbReference>
<gene>
    <name evidence="7" type="ORF">HW532_03750</name>
</gene>
<evidence type="ECO:0000313" key="7">
    <source>
        <dbReference type="EMBL" id="QPC41909.1"/>
    </source>
</evidence>
<evidence type="ECO:0000256" key="4">
    <source>
        <dbReference type="ARBA" id="ARBA00023014"/>
    </source>
</evidence>
<dbReference type="InterPro" id="IPR050572">
    <property type="entry name" value="Fe-S_Ferredoxin"/>
</dbReference>
<dbReference type="Gene3D" id="3.30.70.20">
    <property type="match status" value="3"/>
</dbReference>
<keyword evidence="8" id="KW-1185">Reference proteome</keyword>
<keyword evidence="1" id="KW-0004">4Fe-4S</keyword>
<dbReference type="SUPFAM" id="SSF54862">
    <property type="entry name" value="4Fe-4S ferredoxins"/>
    <property type="match status" value="1"/>
</dbReference>
<dbReference type="AlphaFoldDB" id="A0A7S8HAY1"/>
<protein>
    <submittedName>
        <fullName evidence="7">4Fe-4S binding protein</fullName>
    </submittedName>
</protein>
<accession>A0A7S8HAY1</accession>
<dbReference type="Proteomes" id="UP000593594">
    <property type="component" value="Chromosome"/>
</dbReference>
<keyword evidence="4" id="KW-0411">Iron-sulfur</keyword>
<dbReference type="Pfam" id="PF13187">
    <property type="entry name" value="Fer4_9"/>
    <property type="match status" value="1"/>
</dbReference>
<evidence type="ECO:0000256" key="2">
    <source>
        <dbReference type="ARBA" id="ARBA00022723"/>
    </source>
</evidence>
<keyword evidence="3" id="KW-0408">Iron</keyword>
<name>A0A7S8HAY1_9HYPH</name>
<evidence type="ECO:0000259" key="6">
    <source>
        <dbReference type="PROSITE" id="PS51379"/>
    </source>
</evidence>
<dbReference type="GO" id="GO:0046872">
    <property type="term" value="F:metal ion binding"/>
    <property type="evidence" value="ECO:0007669"/>
    <property type="project" value="UniProtKB-KW"/>
</dbReference>
<evidence type="ECO:0000256" key="1">
    <source>
        <dbReference type="ARBA" id="ARBA00022485"/>
    </source>
</evidence>
<dbReference type="PROSITE" id="PS00198">
    <property type="entry name" value="4FE4S_FER_1"/>
    <property type="match status" value="3"/>
</dbReference>
<dbReference type="InterPro" id="IPR017900">
    <property type="entry name" value="4Fe4S_Fe_S_CS"/>
</dbReference>
<evidence type="ECO:0000256" key="5">
    <source>
        <dbReference type="SAM" id="MobiDB-lite"/>
    </source>
</evidence>
<feature type="domain" description="4Fe-4S ferredoxin-type" evidence="6">
    <location>
        <begin position="546"/>
        <end position="575"/>
    </location>
</feature>
<keyword evidence="2" id="KW-0479">Metal-binding</keyword>
<dbReference type="PANTHER" id="PTHR43687">
    <property type="entry name" value="ADENYLYLSULFATE REDUCTASE, BETA SUBUNIT"/>
    <property type="match status" value="1"/>
</dbReference>
<dbReference type="RefSeq" id="WP_246479510.1">
    <property type="nucleotide sequence ID" value="NZ_CP058214.1"/>
</dbReference>